<dbReference type="GO" id="GO:0042709">
    <property type="term" value="C:succinate-CoA ligase complex"/>
    <property type="evidence" value="ECO:0007669"/>
    <property type="project" value="TreeGrafter"/>
</dbReference>
<dbReference type="PIRSF" id="PIRSF001554">
    <property type="entry name" value="SucCS_beta"/>
    <property type="match status" value="1"/>
</dbReference>
<keyword evidence="4" id="KW-0547">Nucleotide-binding</keyword>
<feature type="domain" description="ATP-citrate synthase/succinyl-CoA ligase C-terminal" evidence="6">
    <location>
        <begin position="188"/>
        <end position="303"/>
    </location>
</feature>
<keyword evidence="2" id="KW-0436">Ligase</keyword>
<dbReference type="InterPro" id="IPR013815">
    <property type="entry name" value="ATP_grasp_subdomain_1"/>
</dbReference>
<dbReference type="Pfam" id="PF08442">
    <property type="entry name" value="ATP-grasp_2"/>
    <property type="match status" value="1"/>
</dbReference>
<sequence length="310" mass="34235">MEEAISLCKEFFSRKVAGFQVEAILIEELAQIEQEYYCSIALDASGRQFFIIASTEGGIDIEEVSKTNPEAIIKESFKLTEGLSQNLAKKVSKQLGFTGELLDSAIRIFRKLWEITKGVEAQLVEINPLVLTPSGLVAIDGKMILDDDTAFRQPVVQELQNKKLSRLEKLAKEEGFSFVKLEGEIGILANGAGLTMALLDVLSELRLKPANFLDVGGGASKERIYKALELLFKMNPKVVLVNIYGGITRCDIVAEAIIQSLHDFKNTPPVIIRLTGTKDTEGIALLKNEGLKAYEDVMNAVDRVKEVLKE</sequence>
<dbReference type="GO" id="GO:0006104">
    <property type="term" value="P:succinyl-CoA metabolic process"/>
    <property type="evidence" value="ECO:0007669"/>
    <property type="project" value="TreeGrafter"/>
</dbReference>
<dbReference type="InterPro" id="IPR005811">
    <property type="entry name" value="SUCC_ACL_C"/>
</dbReference>
<dbReference type="SUPFAM" id="SSF56059">
    <property type="entry name" value="Glutathione synthetase ATP-binding domain-like"/>
    <property type="match status" value="1"/>
</dbReference>
<dbReference type="InterPro" id="IPR013650">
    <property type="entry name" value="ATP-grasp_succ-CoA_synth-type"/>
</dbReference>
<dbReference type="PANTHER" id="PTHR11815:SF10">
    <property type="entry name" value="SUCCINATE--COA LIGASE [GDP-FORMING] SUBUNIT BETA, MITOCHONDRIAL"/>
    <property type="match status" value="1"/>
</dbReference>
<comment type="caution">
    <text evidence="8">The sequence shown here is derived from an EMBL/GenBank/DDBJ whole genome shotgun (WGS) entry which is preliminary data.</text>
</comment>
<dbReference type="Gene3D" id="3.40.50.261">
    <property type="entry name" value="Succinyl-CoA synthetase domains"/>
    <property type="match status" value="1"/>
</dbReference>
<dbReference type="PANTHER" id="PTHR11815">
    <property type="entry name" value="SUCCINYL-COA SYNTHETASE BETA CHAIN"/>
    <property type="match status" value="1"/>
</dbReference>
<reference evidence="8" key="1">
    <citation type="journal article" date="2015" name="Nature">
        <title>Complex archaea that bridge the gap between prokaryotes and eukaryotes.</title>
        <authorList>
            <person name="Spang A."/>
            <person name="Saw J.H."/>
            <person name="Jorgensen S.L."/>
            <person name="Zaremba-Niedzwiedzka K."/>
            <person name="Martijn J."/>
            <person name="Lind A.E."/>
            <person name="van Eijk R."/>
            <person name="Schleper C."/>
            <person name="Guy L."/>
            <person name="Ettema T.J."/>
        </authorList>
    </citation>
    <scope>NUCLEOTIDE SEQUENCE</scope>
</reference>
<dbReference type="Gene3D" id="3.30.1490.20">
    <property type="entry name" value="ATP-grasp fold, A domain"/>
    <property type="match status" value="1"/>
</dbReference>
<evidence type="ECO:0000259" key="6">
    <source>
        <dbReference type="Pfam" id="PF00549"/>
    </source>
</evidence>
<dbReference type="InterPro" id="IPR005809">
    <property type="entry name" value="Succ_CoA_ligase-like_bsu"/>
</dbReference>
<gene>
    <name evidence="8" type="ORF">LCGC14_1010230</name>
</gene>
<dbReference type="SUPFAM" id="SSF52210">
    <property type="entry name" value="Succinyl-CoA synthetase domains"/>
    <property type="match status" value="1"/>
</dbReference>
<dbReference type="Gene3D" id="3.30.470.20">
    <property type="entry name" value="ATP-grasp fold, B domain"/>
    <property type="match status" value="1"/>
</dbReference>
<dbReference type="GO" id="GO:0046872">
    <property type="term" value="F:metal ion binding"/>
    <property type="evidence" value="ECO:0007669"/>
    <property type="project" value="UniProtKB-KW"/>
</dbReference>
<dbReference type="AlphaFoldDB" id="A0A0F9R6J5"/>
<dbReference type="FunFam" id="3.30.470.20:FF:000002">
    <property type="entry name" value="Succinate--CoA ligase [ADP-forming] subunit beta"/>
    <property type="match status" value="1"/>
</dbReference>
<dbReference type="Pfam" id="PF00549">
    <property type="entry name" value="Ligase_CoA"/>
    <property type="match status" value="1"/>
</dbReference>
<dbReference type="GO" id="GO:0005524">
    <property type="term" value="F:ATP binding"/>
    <property type="evidence" value="ECO:0007669"/>
    <property type="project" value="InterPro"/>
</dbReference>
<evidence type="ECO:0000256" key="5">
    <source>
        <dbReference type="ARBA" id="ARBA00022842"/>
    </source>
</evidence>
<organism evidence="8">
    <name type="scientific">marine sediment metagenome</name>
    <dbReference type="NCBI Taxonomy" id="412755"/>
    <lineage>
        <taxon>unclassified sequences</taxon>
        <taxon>metagenomes</taxon>
        <taxon>ecological metagenomes</taxon>
    </lineage>
</organism>
<dbReference type="EMBL" id="LAZR01003964">
    <property type="protein sequence ID" value="KKN13053.1"/>
    <property type="molecule type" value="Genomic_DNA"/>
</dbReference>
<proteinExistence type="predicted"/>
<dbReference type="GO" id="GO:0004775">
    <property type="term" value="F:succinate-CoA ligase (ADP-forming) activity"/>
    <property type="evidence" value="ECO:0007669"/>
    <property type="project" value="TreeGrafter"/>
</dbReference>
<evidence type="ECO:0000259" key="7">
    <source>
        <dbReference type="Pfam" id="PF08442"/>
    </source>
</evidence>
<dbReference type="InterPro" id="IPR016102">
    <property type="entry name" value="Succinyl-CoA_synth-like"/>
</dbReference>
<feature type="domain" description="ATP-grasp fold succinyl-CoA synthetase-type" evidence="7">
    <location>
        <begin position="3"/>
        <end position="130"/>
    </location>
</feature>
<evidence type="ECO:0000256" key="1">
    <source>
        <dbReference type="ARBA" id="ARBA00001946"/>
    </source>
</evidence>
<evidence type="ECO:0000313" key="8">
    <source>
        <dbReference type="EMBL" id="KKN13053.1"/>
    </source>
</evidence>
<evidence type="ECO:0000256" key="2">
    <source>
        <dbReference type="ARBA" id="ARBA00022598"/>
    </source>
</evidence>
<accession>A0A0F9R6J5</accession>
<dbReference type="GO" id="GO:0006099">
    <property type="term" value="P:tricarboxylic acid cycle"/>
    <property type="evidence" value="ECO:0007669"/>
    <property type="project" value="InterPro"/>
</dbReference>
<keyword evidence="5" id="KW-0460">Magnesium</keyword>
<evidence type="ECO:0000256" key="3">
    <source>
        <dbReference type="ARBA" id="ARBA00022723"/>
    </source>
</evidence>
<evidence type="ECO:0008006" key="9">
    <source>
        <dbReference type="Google" id="ProtNLM"/>
    </source>
</evidence>
<evidence type="ECO:0000256" key="4">
    <source>
        <dbReference type="ARBA" id="ARBA00022741"/>
    </source>
</evidence>
<protein>
    <recommendedName>
        <fullName evidence="9">ATP-grasp domain-containing protein</fullName>
    </recommendedName>
</protein>
<comment type="cofactor">
    <cofactor evidence="1">
        <name>Mg(2+)</name>
        <dbReference type="ChEBI" id="CHEBI:18420"/>
    </cofactor>
</comment>
<name>A0A0F9R6J5_9ZZZZ</name>
<keyword evidence="3" id="KW-0479">Metal-binding</keyword>